<keyword evidence="1" id="KW-0472">Membrane</keyword>
<keyword evidence="1" id="KW-1133">Transmembrane helix</keyword>
<sequence>MKYLLFHFYVQQVQNPTFLQNCFKQSSILTLDQNQNQFYLHLSPTNASFCSNLNGDVQFTLTFGSKNEFKQNEMDYKYNNQNKIVFNIQNTFTTEENFAVIHISNYQFQTEFNVIFEELKLDLRVCFNLLEVKFTGFSASFTMCPLTNCLNAIVMEQHNNVQHITQIQLSIFQYQYNISTEQLVNAYQTYKCYTENISINSNQMQSILKQSFIVANFILTVVQGVRSSQVSFPTIVNIDDVSNVFSKQEAYLYTTDNDTGYNVLVQYDLKKLNKASQVIDNLKYDRVEIKLSVAQFSLYSMVRSSQLHMNFTLDRFNSSQTSYLFSCNGNMKGEQQKTCYQMLYNDYNTQNTLPSYNLDIIFYQNGQLVYLLKAPACMPIYSCWTHGVAIISNSGIELQLTRNYYCDFYQDYYSLYNVTATLLVNDNQFVKSVDLIVGSNVNKFKFTCTEINCQALNSSSRIQLDLFIVYFVERIVISRVFDSRRQNQLFLLANISIVLIFFTVFGFKMKRSFQVIEEYRGEKRKTKLSNEQIALKELVKMVQK</sequence>
<protein>
    <recommendedName>
        <fullName evidence="5">Transmembrane protein</fullName>
    </recommendedName>
</protein>
<evidence type="ECO:0008006" key="5">
    <source>
        <dbReference type="Google" id="ProtNLM"/>
    </source>
</evidence>
<dbReference type="EMBL" id="CAXDID020000905">
    <property type="protein sequence ID" value="CAL6115700.1"/>
    <property type="molecule type" value="Genomic_DNA"/>
</dbReference>
<comment type="caution">
    <text evidence="2">The sequence shown here is derived from an EMBL/GenBank/DDBJ whole genome shotgun (WGS) entry which is preliminary data.</text>
</comment>
<evidence type="ECO:0000313" key="4">
    <source>
        <dbReference type="Proteomes" id="UP001642409"/>
    </source>
</evidence>
<dbReference type="Proteomes" id="UP001642409">
    <property type="component" value="Unassembled WGS sequence"/>
</dbReference>
<organism evidence="2">
    <name type="scientific">Hexamita inflata</name>
    <dbReference type="NCBI Taxonomy" id="28002"/>
    <lineage>
        <taxon>Eukaryota</taxon>
        <taxon>Metamonada</taxon>
        <taxon>Diplomonadida</taxon>
        <taxon>Hexamitidae</taxon>
        <taxon>Hexamitinae</taxon>
        <taxon>Hexamita</taxon>
    </lineage>
</organism>
<name>A0AA86PGG8_9EUKA</name>
<gene>
    <name evidence="2" type="ORF">HINF_LOCUS22824</name>
    <name evidence="3" type="ORF">HINF_LOCUS78742</name>
</gene>
<accession>A0AA86PGG8</accession>
<keyword evidence="1" id="KW-0812">Transmembrane</keyword>
<evidence type="ECO:0000313" key="3">
    <source>
        <dbReference type="EMBL" id="CAL6115700.1"/>
    </source>
</evidence>
<evidence type="ECO:0000256" key="1">
    <source>
        <dbReference type="SAM" id="Phobius"/>
    </source>
</evidence>
<reference evidence="2" key="1">
    <citation type="submission" date="2023-06" db="EMBL/GenBank/DDBJ databases">
        <authorList>
            <person name="Kurt Z."/>
        </authorList>
    </citation>
    <scope>NUCLEOTIDE SEQUENCE</scope>
</reference>
<evidence type="ECO:0000313" key="2">
    <source>
        <dbReference type="EMBL" id="CAI9935179.1"/>
    </source>
</evidence>
<dbReference type="AlphaFoldDB" id="A0AA86PGG8"/>
<dbReference type="EMBL" id="CATOUU010000595">
    <property type="protein sequence ID" value="CAI9935179.1"/>
    <property type="molecule type" value="Genomic_DNA"/>
</dbReference>
<reference evidence="3 4" key="2">
    <citation type="submission" date="2024-07" db="EMBL/GenBank/DDBJ databases">
        <authorList>
            <person name="Akdeniz Z."/>
        </authorList>
    </citation>
    <scope>NUCLEOTIDE SEQUENCE [LARGE SCALE GENOMIC DNA]</scope>
</reference>
<keyword evidence="4" id="KW-1185">Reference proteome</keyword>
<feature type="transmembrane region" description="Helical" evidence="1">
    <location>
        <begin position="489"/>
        <end position="507"/>
    </location>
</feature>
<proteinExistence type="predicted"/>